<keyword evidence="3" id="KW-0963">Cytoplasm</keyword>
<evidence type="ECO:0000256" key="3">
    <source>
        <dbReference type="ARBA" id="ARBA00022490"/>
    </source>
</evidence>
<evidence type="ECO:0000256" key="7">
    <source>
        <dbReference type="ARBA" id="ARBA00023212"/>
    </source>
</evidence>
<dbReference type="Pfam" id="PF25828">
    <property type="entry name" value="CC_Cfap43"/>
    <property type="match status" value="2"/>
</dbReference>
<comment type="subcellular location">
    <subcellularLocation>
        <location evidence="1">Cell projection</location>
        <location evidence="1">Cilium</location>
    </subcellularLocation>
    <subcellularLocation>
        <location evidence="2">Cytoplasm</location>
        <location evidence="2">Cytoskeleton</location>
    </subcellularLocation>
</comment>
<name>A0A1Y2HHX5_9FUNG</name>
<evidence type="ECO:0000256" key="2">
    <source>
        <dbReference type="ARBA" id="ARBA00004245"/>
    </source>
</evidence>
<dbReference type="GO" id="GO:0060271">
    <property type="term" value="P:cilium assembly"/>
    <property type="evidence" value="ECO:0007669"/>
    <property type="project" value="TreeGrafter"/>
</dbReference>
<feature type="coiled-coil region" evidence="9">
    <location>
        <begin position="692"/>
        <end position="726"/>
    </location>
</feature>
<dbReference type="STRING" id="765915.A0A1Y2HHX5"/>
<dbReference type="EMBL" id="MCFL01000030">
    <property type="protein sequence ID" value="ORZ34200.1"/>
    <property type="molecule type" value="Genomic_DNA"/>
</dbReference>
<evidence type="ECO:0000256" key="5">
    <source>
        <dbReference type="ARBA" id="ARBA00022737"/>
    </source>
</evidence>
<evidence type="ECO:0000256" key="8">
    <source>
        <dbReference type="ARBA" id="ARBA00023273"/>
    </source>
</evidence>
<dbReference type="PANTHER" id="PTHR14885:SF1">
    <property type="entry name" value="CILIA- AND FLAGELLA-ASSOCIATED PROTEIN 43"/>
    <property type="match status" value="1"/>
</dbReference>
<feature type="compositionally biased region" description="Polar residues" evidence="10">
    <location>
        <begin position="846"/>
        <end position="861"/>
    </location>
</feature>
<comment type="caution">
    <text evidence="11">The sequence shown here is derived from an EMBL/GenBank/DDBJ whole genome shotgun (WGS) entry which is preliminary data.</text>
</comment>
<organism evidence="11 12">
    <name type="scientific">Catenaria anguillulae PL171</name>
    <dbReference type="NCBI Taxonomy" id="765915"/>
    <lineage>
        <taxon>Eukaryota</taxon>
        <taxon>Fungi</taxon>
        <taxon>Fungi incertae sedis</taxon>
        <taxon>Blastocladiomycota</taxon>
        <taxon>Blastocladiomycetes</taxon>
        <taxon>Blastocladiales</taxon>
        <taxon>Catenariaceae</taxon>
        <taxon>Catenaria</taxon>
    </lineage>
</organism>
<feature type="coiled-coil region" evidence="9">
    <location>
        <begin position="501"/>
        <end position="556"/>
    </location>
</feature>
<evidence type="ECO:0000256" key="9">
    <source>
        <dbReference type="SAM" id="Coils"/>
    </source>
</evidence>
<sequence length="861" mass="93748">MQVPGKTLGGLANTNLLVANYPVKRQDDQVVQRRRQIVLHRRMQMAVEDPASVNMRGGNGNESLVESGSGAGEKSGPVDWSALLYPVAQLTTPERMRVQLVLLEACAETIRDQFNQRFDAVVKAKADTLAKVAEKNERIKGVLEELALLPSSSSSTGNPVPPVVIAKAAGDASSTMVTDLGEGEVPERILTVEDSELAGVPKYLTEEEEARAAEQRRLEAERAKNAGDDGRTRALNVMMGGVLVKDERANAIASAATIPKPDVLESNKPKADWTEDDKRLVKEYEKKVATVREEQEKARKALESELRKLEAAADELRQALDAKVLALLEDKMATDAQVHMAQLRALILARRMDLAHHDEVALAQLRERALKCQRQLAAAQAELPDIKQASEVQKEALDTLVKKDKDIDKAYKKELTSGGCVSQQQQQQQTGANQQSAVAAAMAASAATGGGGPAASGIPADTLWKLYKKRAVNAATGVVDPGPLGDEDYIAGITPLQWSVLNDYRNRKMQVEAEIRGAMAKLKHTQRMAENLANRAESLRVDLESVNQSIDDLEEHMIAVRFDTMDLYTLKQGQVEVPPTPVVTDYSKAVLIHRAQVQELNDAIRRLGGTKLEALKEMRNYRRGILALDWETKVLEFQAGDVQLKTRDLQLLRVTKSMQEYLRSGDEGTLATMANTLERQLEYVTGSFAHKVAEREKVAKALERQLREKVKENANLTKEVGKLNALVDARARIHQLRAASAAPRSSAANPSSGRTRLEPLRAGAAGATKNANASGASTSGKHGGESDPRLAAIAQRRQLVDLARAQAQDIAVLSHEVQRWRLKTYPAFASNLSSAGGGTGAAMSPSKDTSATGQSLQQQRP</sequence>
<evidence type="ECO:0000313" key="12">
    <source>
        <dbReference type="Proteomes" id="UP000193411"/>
    </source>
</evidence>
<dbReference type="Proteomes" id="UP000193411">
    <property type="component" value="Unassembled WGS sequence"/>
</dbReference>
<evidence type="ECO:0000256" key="1">
    <source>
        <dbReference type="ARBA" id="ARBA00004138"/>
    </source>
</evidence>
<feature type="region of interest" description="Disordered" evidence="10">
    <location>
        <begin position="831"/>
        <end position="861"/>
    </location>
</feature>
<feature type="coiled-coil region" evidence="9">
    <location>
        <begin position="281"/>
        <end position="326"/>
    </location>
</feature>
<evidence type="ECO:0000256" key="10">
    <source>
        <dbReference type="SAM" id="MobiDB-lite"/>
    </source>
</evidence>
<dbReference type="PANTHER" id="PTHR14885">
    <property type="entry name" value="CILIA- AND FLAGELLA-ASSOCIATED PROTEIN 43-RELATED"/>
    <property type="match status" value="1"/>
</dbReference>
<proteinExistence type="predicted"/>
<feature type="compositionally biased region" description="Low complexity" evidence="10">
    <location>
        <begin position="765"/>
        <end position="780"/>
    </location>
</feature>
<keyword evidence="12" id="KW-1185">Reference proteome</keyword>
<dbReference type="GO" id="GO:0005930">
    <property type="term" value="C:axoneme"/>
    <property type="evidence" value="ECO:0007669"/>
    <property type="project" value="TreeGrafter"/>
</dbReference>
<feature type="region of interest" description="Disordered" evidence="10">
    <location>
        <begin position="765"/>
        <end position="787"/>
    </location>
</feature>
<keyword evidence="6 9" id="KW-0175">Coiled coil</keyword>
<evidence type="ECO:0000256" key="4">
    <source>
        <dbReference type="ARBA" id="ARBA00022574"/>
    </source>
</evidence>
<gene>
    <name evidence="11" type="ORF">BCR44DRAFT_1436770</name>
</gene>
<evidence type="ECO:0000313" key="11">
    <source>
        <dbReference type="EMBL" id="ORZ34200.1"/>
    </source>
</evidence>
<dbReference type="OrthoDB" id="64353at2759"/>
<keyword evidence="5" id="KW-0677">Repeat</keyword>
<dbReference type="AlphaFoldDB" id="A0A1Y2HHX5"/>
<protein>
    <submittedName>
        <fullName evidence="11">Uncharacterized protein</fullName>
    </submittedName>
</protein>
<feature type="region of interest" description="Disordered" evidence="10">
    <location>
        <begin position="50"/>
        <end position="74"/>
    </location>
</feature>
<feature type="region of interest" description="Disordered" evidence="10">
    <location>
        <begin position="737"/>
        <end position="756"/>
    </location>
</feature>
<keyword evidence="4" id="KW-0853">WD repeat</keyword>
<feature type="compositionally biased region" description="Low complexity" evidence="10">
    <location>
        <begin position="737"/>
        <end position="752"/>
    </location>
</feature>
<evidence type="ECO:0000256" key="6">
    <source>
        <dbReference type="ARBA" id="ARBA00023054"/>
    </source>
</evidence>
<accession>A0A1Y2HHX5</accession>
<keyword evidence="7" id="KW-0206">Cytoskeleton</keyword>
<keyword evidence="8" id="KW-0966">Cell projection</keyword>
<reference evidence="11 12" key="1">
    <citation type="submission" date="2016-07" db="EMBL/GenBank/DDBJ databases">
        <title>Pervasive Adenine N6-methylation of Active Genes in Fungi.</title>
        <authorList>
            <consortium name="DOE Joint Genome Institute"/>
            <person name="Mondo S.J."/>
            <person name="Dannebaum R.O."/>
            <person name="Kuo R.C."/>
            <person name="Labutti K."/>
            <person name="Haridas S."/>
            <person name="Kuo A."/>
            <person name="Salamov A."/>
            <person name="Ahrendt S.R."/>
            <person name="Lipzen A."/>
            <person name="Sullivan W."/>
            <person name="Andreopoulos W.B."/>
            <person name="Clum A."/>
            <person name="Lindquist E."/>
            <person name="Daum C."/>
            <person name="Ramamoorthy G.K."/>
            <person name="Gryganskyi A."/>
            <person name="Culley D."/>
            <person name="Magnuson J.K."/>
            <person name="James T.Y."/>
            <person name="O'Malley M.A."/>
            <person name="Stajich J.E."/>
            <person name="Spatafora J.W."/>
            <person name="Visel A."/>
            <person name="Grigoriev I.V."/>
        </authorList>
    </citation>
    <scope>NUCLEOTIDE SEQUENCE [LARGE SCALE GENOMIC DNA]</scope>
    <source>
        <strain evidence="11 12">PL171</strain>
    </source>
</reference>